<feature type="domain" description="Protein kinase" evidence="19">
    <location>
        <begin position="473"/>
        <end position="691"/>
    </location>
</feature>
<dbReference type="InterPro" id="IPR008271">
    <property type="entry name" value="Ser/Thr_kinase_AS"/>
</dbReference>
<evidence type="ECO:0000256" key="9">
    <source>
        <dbReference type="ARBA" id="ARBA00022729"/>
    </source>
</evidence>
<keyword evidence="17" id="KW-0325">Glycoprotein</keyword>
<keyword evidence="5" id="KW-0723">Serine/threonine-protein kinase</keyword>
<evidence type="ECO:0000256" key="5">
    <source>
        <dbReference type="ARBA" id="ARBA00022527"/>
    </source>
</evidence>
<evidence type="ECO:0000256" key="10">
    <source>
        <dbReference type="ARBA" id="ARBA00022737"/>
    </source>
</evidence>
<dbReference type="AlphaFoldDB" id="A0A835AJW5"/>
<evidence type="ECO:0000256" key="12">
    <source>
        <dbReference type="ARBA" id="ARBA00022777"/>
    </source>
</evidence>
<keyword evidence="7" id="KW-0808">Transferase</keyword>
<evidence type="ECO:0000256" key="4">
    <source>
        <dbReference type="ARBA" id="ARBA00022475"/>
    </source>
</evidence>
<keyword evidence="16" id="KW-0675">Receptor</keyword>
<accession>A0A835AJW5</accession>
<keyword evidence="8" id="KW-0812">Transmembrane</keyword>
<evidence type="ECO:0000256" key="17">
    <source>
        <dbReference type="ARBA" id="ARBA00023180"/>
    </source>
</evidence>
<dbReference type="EC" id="2.7.11.1" evidence="3"/>
<dbReference type="FunFam" id="3.80.10.10:FF:000288">
    <property type="entry name" value="LRR receptor-like serine/threonine-protein kinase EFR"/>
    <property type="match status" value="1"/>
</dbReference>
<evidence type="ECO:0000313" key="20">
    <source>
        <dbReference type="EMBL" id="KAF8659785.1"/>
    </source>
</evidence>
<evidence type="ECO:0000313" key="21">
    <source>
        <dbReference type="Proteomes" id="UP000636709"/>
    </source>
</evidence>
<dbReference type="PANTHER" id="PTHR48056:SF83">
    <property type="entry name" value="LRR RECEPTOR-LIKE SERINE_THREONINE-PROTEIN KINASE FLS2"/>
    <property type="match status" value="1"/>
</dbReference>
<dbReference type="Gene3D" id="3.80.10.10">
    <property type="entry name" value="Ribonuclease Inhibitor"/>
    <property type="match status" value="2"/>
</dbReference>
<dbReference type="PROSITE" id="PS50011">
    <property type="entry name" value="PROTEIN_KINASE_DOM"/>
    <property type="match status" value="1"/>
</dbReference>
<dbReference type="SUPFAM" id="SSF52047">
    <property type="entry name" value="RNI-like"/>
    <property type="match status" value="1"/>
</dbReference>
<dbReference type="PANTHER" id="PTHR48056">
    <property type="entry name" value="LRR RECEPTOR-LIKE SERINE/THREONINE-PROTEIN KINASE-RELATED"/>
    <property type="match status" value="1"/>
</dbReference>
<dbReference type="GO" id="GO:0005886">
    <property type="term" value="C:plasma membrane"/>
    <property type="evidence" value="ECO:0007669"/>
    <property type="project" value="UniProtKB-SubCell"/>
</dbReference>
<evidence type="ECO:0000256" key="2">
    <source>
        <dbReference type="ARBA" id="ARBA00008684"/>
    </source>
</evidence>
<dbReference type="EMBL" id="JACEFO010002453">
    <property type="protein sequence ID" value="KAF8659785.1"/>
    <property type="molecule type" value="Genomic_DNA"/>
</dbReference>
<gene>
    <name evidence="20" type="ORF">HU200_058249</name>
</gene>
<sequence>MSLHNIRIAFSRNTLILLLLVLTPWLPTAAPGVNETAKPTDREAILCVKSHLLLSNSSGALSTWSNGTSLDVCLWQGISCSARRVTALDLEGQGLGGQIPACISNLTHLARIHLPLNQLRGPVPSELGQLRRLEYMNLSSNALSGLIPHELGFCSPITLYNLSSLTFLGLGNNGFVGKLPSTMGITLPNIKTIAMSVNKLEGEIPKSLANATNLVYIFLAKNSFSGVIPSLGTSVNLRKLVLFENRRLEAGDWKFLSCLSNCTQLDALLLDGNKLQGKFPNSVGNLSRNLEFLVLGSNQLTGTIPSGIFDLVGLKVLYLDNNMLTGPIPDSIGKLHNMFALNMTKNRFYGSIPTSIGKNRLSGVIPAELARCEKLAALDLSSNSLGGPIPQELFSKLNQLTFLLDLSNNQLTQSIPDDVGSLINLQSFNISNNNISGKIPSTFSSCVLLESLRLEGNRLEGQIPSSLATLKGIKDVDFSQNGLSGEIPEFFELFDSLGYLNLSFNNFDGPLPTKGIFSNATDKIFLQVFKTGQSGASKSFLTECRALRNIRHRNIVKVFTACSTYDPLGNEFKALVMEYMSNGTLAGRLHSKSPRNDPLSLEARICIAVDVASVLEYLHIWSVPSMVHCDLKPSNILFDDDNLARVGDFGLARFLHAFSSSGGHQTSTSLIGPRGSVGYIPPGEFMRLILI</sequence>
<evidence type="ECO:0000256" key="7">
    <source>
        <dbReference type="ARBA" id="ARBA00022679"/>
    </source>
</evidence>
<reference evidence="20" key="1">
    <citation type="submission" date="2020-07" db="EMBL/GenBank/DDBJ databases">
        <title>Genome sequence and genetic diversity analysis of an under-domesticated orphan crop, white fonio (Digitaria exilis).</title>
        <authorList>
            <person name="Bennetzen J.L."/>
            <person name="Chen S."/>
            <person name="Ma X."/>
            <person name="Wang X."/>
            <person name="Yssel A.E.J."/>
            <person name="Chaluvadi S.R."/>
            <person name="Johnson M."/>
            <person name="Gangashetty P."/>
            <person name="Hamidou F."/>
            <person name="Sanogo M.D."/>
            <person name="Zwaenepoel A."/>
            <person name="Wallace J."/>
            <person name="Van De Peer Y."/>
            <person name="Van Deynze A."/>
        </authorList>
    </citation>
    <scope>NUCLEOTIDE SEQUENCE</scope>
    <source>
        <tissue evidence="20">Leaves</tissue>
    </source>
</reference>
<proteinExistence type="inferred from homology"/>
<evidence type="ECO:0000256" key="18">
    <source>
        <dbReference type="SAM" id="SignalP"/>
    </source>
</evidence>
<evidence type="ECO:0000256" key="11">
    <source>
        <dbReference type="ARBA" id="ARBA00022741"/>
    </source>
</evidence>
<evidence type="ECO:0000256" key="6">
    <source>
        <dbReference type="ARBA" id="ARBA00022614"/>
    </source>
</evidence>
<dbReference type="SUPFAM" id="SSF56112">
    <property type="entry name" value="Protein kinase-like (PK-like)"/>
    <property type="match status" value="1"/>
</dbReference>
<keyword evidence="13" id="KW-0067">ATP-binding</keyword>
<evidence type="ECO:0000256" key="8">
    <source>
        <dbReference type="ARBA" id="ARBA00022692"/>
    </source>
</evidence>
<comment type="similarity">
    <text evidence="2">Belongs to the protein kinase superfamily. Ser/Thr protein kinase family.</text>
</comment>
<dbReference type="InterPro" id="IPR000719">
    <property type="entry name" value="Prot_kinase_dom"/>
</dbReference>
<organism evidence="20 21">
    <name type="scientific">Digitaria exilis</name>
    <dbReference type="NCBI Taxonomy" id="1010633"/>
    <lineage>
        <taxon>Eukaryota</taxon>
        <taxon>Viridiplantae</taxon>
        <taxon>Streptophyta</taxon>
        <taxon>Embryophyta</taxon>
        <taxon>Tracheophyta</taxon>
        <taxon>Spermatophyta</taxon>
        <taxon>Magnoliopsida</taxon>
        <taxon>Liliopsida</taxon>
        <taxon>Poales</taxon>
        <taxon>Poaceae</taxon>
        <taxon>PACMAD clade</taxon>
        <taxon>Panicoideae</taxon>
        <taxon>Panicodae</taxon>
        <taxon>Paniceae</taxon>
        <taxon>Anthephorinae</taxon>
        <taxon>Digitaria</taxon>
    </lineage>
</organism>
<name>A0A835AJW5_9POAL</name>
<evidence type="ECO:0000256" key="13">
    <source>
        <dbReference type="ARBA" id="ARBA00022840"/>
    </source>
</evidence>
<evidence type="ECO:0000259" key="19">
    <source>
        <dbReference type="PROSITE" id="PS50011"/>
    </source>
</evidence>
<dbReference type="SMART" id="SM00220">
    <property type="entry name" value="S_TKc"/>
    <property type="match status" value="1"/>
</dbReference>
<keyword evidence="4" id="KW-1003">Cell membrane</keyword>
<keyword evidence="10" id="KW-0677">Repeat</keyword>
<dbReference type="SUPFAM" id="SSF52058">
    <property type="entry name" value="L domain-like"/>
    <property type="match status" value="1"/>
</dbReference>
<evidence type="ECO:0000256" key="16">
    <source>
        <dbReference type="ARBA" id="ARBA00023170"/>
    </source>
</evidence>
<dbReference type="FunFam" id="3.80.10.10:FF:001158">
    <property type="entry name" value="Leucine-rich repeat protein kinase family protein"/>
    <property type="match status" value="1"/>
</dbReference>
<dbReference type="Pfam" id="PF00560">
    <property type="entry name" value="LRR_1"/>
    <property type="match status" value="1"/>
</dbReference>
<dbReference type="InterPro" id="IPR050647">
    <property type="entry name" value="Plant_LRR-RLKs"/>
</dbReference>
<dbReference type="Pfam" id="PF13855">
    <property type="entry name" value="LRR_8"/>
    <property type="match status" value="2"/>
</dbReference>
<dbReference type="GO" id="GO:0004674">
    <property type="term" value="F:protein serine/threonine kinase activity"/>
    <property type="evidence" value="ECO:0007669"/>
    <property type="project" value="UniProtKB-KW"/>
</dbReference>
<keyword evidence="14" id="KW-1133">Transmembrane helix</keyword>
<dbReference type="InterPro" id="IPR032675">
    <property type="entry name" value="LRR_dom_sf"/>
</dbReference>
<keyword evidence="9 18" id="KW-0732">Signal</keyword>
<keyword evidence="11" id="KW-0547">Nucleotide-binding</keyword>
<dbReference type="InterPro" id="IPR001611">
    <property type="entry name" value="Leu-rich_rpt"/>
</dbReference>
<feature type="signal peptide" evidence="18">
    <location>
        <begin position="1"/>
        <end position="29"/>
    </location>
</feature>
<keyword evidence="21" id="KW-1185">Reference proteome</keyword>
<evidence type="ECO:0000256" key="3">
    <source>
        <dbReference type="ARBA" id="ARBA00012513"/>
    </source>
</evidence>
<dbReference type="Pfam" id="PF08263">
    <property type="entry name" value="LRRNT_2"/>
    <property type="match status" value="1"/>
</dbReference>
<dbReference type="PROSITE" id="PS00108">
    <property type="entry name" value="PROTEIN_KINASE_ST"/>
    <property type="match status" value="1"/>
</dbReference>
<protein>
    <recommendedName>
        <fullName evidence="3">non-specific serine/threonine protein kinase</fullName>
        <ecNumber evidence="3">2.7.11.1</ecNumber>
    </recommendedName>
</protein>
<dbReference type="Pfam" id="PF00069">
    <property type="entry name" value="Pkinase"/>
    <property type="match status" value="1"/>
</dbReference>
<keyword evidence="12" id="KW-0418">Kinase</keyword>
<dbReference type="Gene3D" id="1.10.510.10">
    <property type="entry name" value="Transferase(Phosphotransferase) domain 1"/>
    <property type="match status" value="1"/>
</dbReference>
<comment type="subcellular location">
    <subcellularLocation>
        <location evidence="1">Cell membrane</location>
        <topology evidence="1">Single-pass membrane protein</topology>
    </subcellularLocation>
</comment>
<evidence type="ECO:0000256" key="15">
    <source>
        <dbReference type="ARBA" id="ARBA00023136"/>
    </source>
</evidence>
<feature type="chain" id="PRO_5032782914" description="non-specific serine/threonine protein kinase" evidence="18">
    <location>
        <begin position="30"/>
        <end position="691"/>
    </location>
</feature>
<dbReference type="Proteomes" id="UP000636709">
    <property type="component" value="Unassembled WGS sequence"/>
</dbReference>
<comment type="caution">
    <text evidence="20">The sequence shown here is derived from an EMBL/GenBank/DDBJ whole genome shotgun (WGS) entry which is preliminary data.</text>
</comment>
<evidence type="ECO:0000256" key="1">
    <source>
        <dbReference type="ARBA" id="ARBA00004162"/>
    </source>
</evidence>
<evidence type="ECO:0000256" key="14">
    <source>
        <dbReference type="ARBA" id="ARBA00022989"/>
    </source>
</evidence>
<dbReference type="InterPro" id="IPR013210">
    <property type="entry name" value="LRR_N_plant-typ"/>
</dbReference>
<dbReference type="GO" id="GO:0033612">
    <property type="term" value="F:receptor serine/threonine kinase binding"/>
    <property type="evidence" value="ECO:0007669"/>
    <property type="project" value="TreeGrafter"/>
</dbReference>
<dbReference type="InterPro" id="IPR011009">
    <property type="entry name" value="Kinase-like_dom_sf"/>
</dbReference>
<dbReference type="OrthoDB" id="676979at2759"/>
<keyword evidence="15" id="KW-0472">Membrane</keyword>
<dbReference type="GO" id="GO:0005524">
    <property type="term" value="F:ATP binding"/>
    <property type="evidence" value="ECO:0007669"/>
    <property type="project" value="UniProtKB-KW"/>
</dbReference>
<keyword evidence="6" id="KW-0433">Leucine-rich repeat</keyword>